<feature type="transmembrane region" description="Helical" evidence="2">
    <location>
        <begin position="657"/>
        <end position="678"/>
    </location>
</feature>
<dbReference type="PANTHER" id="PTHR10796:SF92">
    <property type="entry name" value="PATCHED-RELATED, ISOFORM A"/>
    <property type="match status" value="1"/>
</dbReference>
<dbReference type="InterPro" id="IPR051697">
    <property type="entry name" value="Patched_domain-protein"/>
</dbReference>
<evidence type="ECO:0000256" key="1">
    <source>
        <dbReference type="ARBA" id="ARBA00005585"/>
    </source>
</evidence>
<evidence type="ECO:0000256" key="2">
    <source>
        <dbReference type="SAM" id="Phobius"/>
    </source>
</evidence>
<gene>
    <name evidence="4" type="ORF">TrRE_jg163</name>
</gene>
<protein>
    <recommendedName>
        <fullName evidence="3">SSD domain-containing protein</fullName>
    </recommendedName>
</protein>
<dbReference type="Proteomes" id="UP001165082">
    <property type="component" value="Unassembled WGS sequence"/>
</dbReference>
<evidence type="ECO:0000313" key="5">
    <source>
        <dbReference type="Proteomes" id="UP001165082"/>
    </source>
</evidence>
<feature type="transmembrane region" description="Helical" evidence="2">
    <location>
        <begin position="391"/>
        <end position="410"/>
    </location>
</feature>
<feature type="transmembrane region" description="Helical" evidence="2">
    <location>
        <begin position="422"/>
        <end position="443"/>
    </location>
</feature>
<dbReference type="SUPFAM" id="SSF82866">
    <property type="entry name" value="Multidrug efflux transporter AcrB transmembrane domain"/>
    <property type="match status" value="2"/>
</dbReference>
<dbReference type="Pfam" id="PF12349">
    <property type="entry name" value="Sterol-sensing"/>
    <property type="match status" value="1"/>
</dbReference>
<keyword evidence="2" id="KW-1133">Transmembrane helix</keyword>
<evidence type="ECO:0000259" key="3">
    <source>
        <dbReference type="PROSITE" id="PS50156"/>
    </source>
</evidence>
<dbReference type="PANTHER" id="PTHR10796">
    <property type="entry name" value="PATCHED-RELATED"/>
    <property type="match status" value="1"/>
</dbReference>
<feature type="transmembrane region" description="Helical" evidence="2">
    <location>
        <begin position="262"/>
        <end position="280"/>
    </location>
</feature>
<name>A0A9W7DXG4_9STRA</name>
<dbReference type="EMBL" id="BRXZ01003623">
    <property type="protein sequence ID" value="GMH58667.1"/>
    <property type="molecule type" value="Genomic_DNA"/>
</dbReference>
<dbReference type="PROSITE" id="PS50156">
    <property type="entry name" value="SSD"/>
    <property type="match status" value="1"/>
</dbReference>
<dbReference type="OrthoDB" id="6510177at2759"/>
<evidence type="ECO:0000313" key="4">
    <source>
        <dbReference type="EMBL" id="GMH58667.1"/>
    </source>
</evidence>
<keyword evidence="5" id="KW-1185">Reference proteome</keyword>
<dbReference type="AlphaFoldDB" id="A0A9W7DXG4"/>
<accession>A0A9W7DXG4</accession>
<keyword evidence="2" id="KW-0472">Membrane</keyword>
<comment type="similarity">
    <text evidence="1">Belongs to the patched family.</text>
</comment>
<feature type="transmembrane region" description="Helical" evidence="2">
    <location>
        <begin position="685"/>
        <end position="708"/>
    </location>
</feature>
<feature type="transmembrane region" description="Helical" evidence="2">
    <location>
        <begin position="363"/>
        <end position="384"/>
    </location>
</feature>
<feature type="transmembrane region" description="Helical" evidence="2">
    <location>
        <begin position="292"/>
        <end position="314"/>
    </location>
</feature>
<proteinExistence type="inferred from homology"/>
<feature type="transmembrane region" description="Helical" evidence="2">
    <location>
        <begin position="632"/>
        <end position="651"/>
    </location>
</feature>
<dbReference type="Gene3D" id="1.20.1640.10">
    <property type="entry name" value="Multidrug efflux transporter AcrB transmembrane domain"/>
    <property type="match status" value="2"/>
</dbReference>
<dbReference type="InterPro" id="IPR000731">
    <property type="entry name" value="SSD"/>
</dbReference>
<comment type="caution">
    <text evidence="4">The sequence shown here is derived from an EMBL/GenBank/DDBJ whole genome shotgun (WGS) entry which is preliminary data.</text>
</comment>
<organism evidence="4 5">
    <name type="scientific">Triparma retinervis</name>
    <dbReference type="NCBI Taxonomy" id="2557542"/>
    <lineage>
        <taxon>Eukaryota</taxon>
        <taxon>Sar</taxon>
        <taxon>Stramenopiles</taxon>
        <taxon>Ochrophyta</taxon>
        <taxon>Bolidophyceae</taxon>
        <taxon>Parmales</taxon>
        <taxon>Triparmaceae</taxon>
        <taxon>Triparma</taxon>
    </lineage>
</organism>
<feature type="transmembrane region" description="Helical" evidence="2">
    <location>
        <begin position="760"/>
        <end position="780"/>
    </location>
</feature>
<dbReference type="InterPro" id="IPR053958">
    <property type="entry name" value="HMGCR/SNAP/NPC1-like_SSD"/>
</dbReference>
<feature type="transmembrane region" description="Helical" evidence="2">
    <location>
        <begin position="728"/>
        <end position="748"/>
    </location>
</feature>
<keyword evidence="2" id="KW-0812">Transmembrane</keyword>
<sequence length="817" mass="89080">MFSKDAFLDYCSGRFGALGGFVQLRPWTTIMLSSLVAVLFAMGASNVNLETEGVFLWIPTTSETYVNFLKYNEDFQDGAKLNFLNFIIMAEDGGSIFRKDILSAVVDVHEEVTINITEEKDTTKSFSDHCFKAEAAKNGIDSVCQMGNALEIFGYNADNIPESADDILAAINSADDISPVSASFGGVVRDSSTNNDIISADSMTLWYALKNSPDGALTDFERSVVDETVPDKLKEKFPLLKMQRLSSLSFDDEVVKLVSDDMPLFIGAIYIVIIFLAATFGRCTLSQNRVALAFVALPQVFLSLAFATGCQGIFGSLISTLNFMIGFILAGVSVDDMIVVEEFYKRAKARGCENVLEETMKEAGLAVFLTSFTAVVAFLVGAFVDLPAVRSFCVCAGLAFAYNFLLNLVFAKGINPVLTSSVGQGIVVVGTIGAAIGVLLYGLDIETGLKVTEVVPDSSYVITFFDTLQEKFDAQTKRIAFVAKGVDYTDSSRVGELEQLFTNIEGIETVVGKVGLLGGHWLSHYQSYLESNGLDRYTDFGKDYVAFLAGTCGNVLCETYALDVVGDIDSNGELTSVASARFNFDEVSVTDTGPVWKLYNNLEDKREANGIKGYYFVELFLFAENDALMFGYLFRSLGITLVAVAAIMFVFTDGASTFYITLCVACIDCHLLGIARAWDTRLNSVLFTCMIMSVGLCVDYCVHIAHAFVHAKGKEDPNERLREALTNLGPAVLKGGFTTLLGVVLLSMASSSVFRMFFKMLFLTVVFGVYHGIIALPVFLTIHQKVVNVIGLGGEEGKKKNRDTFVERDKGGSDNYL</sequence>
<feature type="domain" description="SSD" evidence="3">
    <location>
        <begin position="261"/>
        <end position="417"/>
    </location>
</feature>
<dbReference type="GO" id="GO:0016020">
    <property type="term" value="C:membrane"/>
    <property type="evidence" value="ECO:0007669"/>
    <property type="project" value="TreeGrafter"/>
</dbReference>
<reference evidence="4" key="1">
    <citation type="submission" date="2022-07" db="EMBL/GenBank/DDBJ databases">
        <title>Genome analysis of Parmales, a sister group of diatoms, reveals the evolutionary specialization of diatoms from phago-mixotrophs to photoautotrophs.</title>
        <authorList>
            <person name="Ban H."/>
            <person name="Sato S."/>
            <person name="Yoshikawa S."/>
            <person name="Kazumasa Y."/>
            <person name="Nakamura Y."/>
            <person name="Ichinomiya M."/>
            <person name="Saitoh K."/>
            <person name="Sato N."/>
            <person name="Blanc-Mathieu R."/>
            <person name="Endo H."/>
            <person name="Kuwata A."/>
            <person name="Ogata H."/>
        </authorList>
    </citation>
    <scope>NUCLEOTIDE SEQUENCE</scope>
</reference>